<dbReference type="InterPro" id="IPR008685">
    <property type="entry name" value="Centromere_Mis12"/>
</dbReference>
<evidence type="ECO:0000256" key="6">
    <source>
        <dbReference type="ARBA" id="ARBA00022838"/>
    </source>
</evidence>
<evidence type="ECO:0000313" key="12">
    <source>
        <dbReference type="Proteomes" id="UP000765509"/>
    </source>
</evidence>
<evidence type="ECO:0000256" key="2">
    <source>
        <dbReference type="ARBA" id="ARBA00008643"/>
    </source>
</evidence>
<evidence type="ECO:0000256" key="1">
    <source>
        <dbReference type="ARBA" id="ARBA00004629"/>
    </source>
</evidence>
<evidence type="ECO:0000256" key="5">
    <source>
        <dbReference type="ARBA" id="ARBA00022776"/>
    </source>
</evidence>
<dbReference type="GO" id="GO:0051382">
    <property type="term" value="P:kinetochore assembly"/>
    <property type="evidence" value="ECO:0007669"/>
    <property type="project" value="TreeGrafter"/>
</dbReference>
<keyword evidence="9" id="KW-0137">Centromere</keyword>
<feature type="region of interest" description="Disordered" evidence="10">
    <location>
        <begin position="114"/>
        <end position="133"/>
    </location>
</feature>
<evidence type="ECO:0000313" key="11">
    <source>
        <dbReference type="EMBL" id="MBW0524308.1"/>
    </source>
</evidence>
<organism evidence="11 12">
    <name type="scientific">Austropuccinia psidii MF-1</name>
    <dbReference type="NCBI Taxonomy" id="1389203"/>
    <lineage>
        <taxon>Eukaryota</taxon>
        <taxon>Fungi</taxon>
        <taxon>Dikarya</taxon>
        <taxon>Basidiomycota</taxon>
        <taxon>Pucciniomycotina</taxon>
        <taxon>Pucciniomycetes</taxon>
        <taxon>Pucciniales</taxon>
        <taxon>Sphaerophragmiaceae</taxon>
        <taxon>Austropuccinia</taxon>
    </lineage>
</organism>
<keyword evidence="12" id="KW-1185">Reference proteome</keyword>
<dbReference type="EMBL" id="AVOT02030959">
    <property type="protein sequence ID" value="MBW0524308.1"/>
    <property type="molecule type" value="Genomic_DNA"/>
</dbReference>
<gene>
    <name evidence="11" type="ORF">O181_064023</name>
</gene>
<keyword evidence="6" id="KW-0995">Kinetochore</keyword>
<keyword evidence="8" id="KW-0131">Cell cycle</keyword>
<keyword evidence="5" id="KW-0498">Mitosis</keyword>
<dbReference type="GO" id="GO:0000444">
    <property type="term" value="C:MIS12/MIND type complex"/>
    <property type="evidence" value="ECO:0007669"/>
    <property type="project" value="TreeGrafter"/>
</dbReference>
<proteinExistence type="inferred from homology"/>
<protein>
    <submittedName>
        <fullName evidence="11">Uncharacterized protein</fullName>
    </submittedName>
</protein>
<dbReference type="OrthoDB" id="1884855at2759"/>
<comment type="subcellular location">
    <subcellularLocation>
        <location evidence="1">Chromosome</location>
        <location evidence="1">Centromere</location>
        <location evidence="1">Kinetochore</location>
    </subcellularLocation>
</comment>
<keyword evidence="3" id="KW-0158">Chromosome</keyword>
<dbReference type="GO" id="GO:0051301">
    <property type="term" value="P:cell division"/>
    <property type="evidence" value="ECO:0007669"/>
    <property type="project" value="UniProtKB-KW"/>
</dbReference>
<evidence type="ECO:0000256" key="9">
    <source>
        <dbReference type="ARBA" id="ARBA00023328"/>
    </source>
</evidence>
<dbReference type="AlphaFoldDB" id="A0A9Q3ESQ9"/>
<evidence type="ECO:0000256" key="8">
    <source>
        <dbReference type="ARBA" id="ARBA00023306"/>
    </source>
</evidence>
<dbReference type="GO" id="GO:0000070">
    <property type="term" value="P:mitotic sister chromatid segregation"/>
    <property type="evidence" value="ECO:0007669"/>
    <property type="project" value="TreeGrafter"/>
</dbReference>
<dbReference type="PANTHER" id="PTHR14527:SF2">
    <property type="entry name" value="PROTEIN MIS12 HOMOLOG"/>
    <property type="match status" value="1"/>
</dbReference>
<keyword evidence="7" id="KW-0175">Coiled coil</keyword>
<dbReference type="GO" id="GO:0005634">
    <property type="term" value="C:nucleus"/>
    <property type="evidence" value="ECO:0007669"/>
    <property type="project" value="InterPro"/>
</dbReference>
<comment type="caution">
    <text evidence="11">The sequence shown here is derived from an EMBL/GenBank/DDBJ whole genome shotgun (WGS) entry which is preliminary data.</text>
</comment>
<dbReference type="Pfam" id="PF05859">
    <property type="entry name" value="Mis12"/>
    <property type="match status" value="1"/>
</dbReference>
<evidence type="ECO:0000256" key="4">
    <source>
        <dbReference type="ARBA" id="ARBA00022618"/>
    </source>
</evidence>
<name>A0A9Q3ESQ9_9BASI</name>
<comment type="similarity">
    <text evidence="2">Belongs to the mis12 family.</text>
</comment>
<dbReference type="PANTHER" id="PTHR14527">
    <property type="entry name" value="PROTEIN MIS12 HOMOLOG"/>
    <property type="match status" value="1"/>
</dbReference>
<accession>A0A9Q3ESQ9</accession>
<evidence type="ECO:0000256" key="3">
    <source>
        <dbReference type="ARBA" id="ARBA00022454"/>
    </source>
</evidence>
<sequence>MRHWLRRGCRSRSRVSGEHSALPSAVQLERTSTERSLSIAMATHPEKSQPEFSADDRLDKLPPLTEQYAIDDLLTEHFGFAPKVFTGHIFNIINEAIYDTVASVEDAVIASYFPESENPPGKEPALTSNDSSYPTKEDIAKSLNQLETLLCSSIDNQFDLLEIWLHRNVFNFPNMREDVLKHLRFNHMSLWEQFYLPNSDQPVLADSPDWEKMKAEEEELWSQLDKLKSACTQAKDDYLSLLAVSKALDRKLTELKAVSNQLNQIQCEAAIIYDPESHKPLDLSTQSSILLGHFKNLLTLERTQEELLLAVNFKPPSNSNRLTVDEELVEDEDLKQPVPYMAKYQHAINQLVKAKMNDFFAELTEKGSIETENDEGLLEVLNHVAGKGKATVPNTPLHHERL</sequence>
<dbReference type="Proteomes" id="UP000765509">
    <property type="component" value="Unassembled WGS sequence"/>
</dbReference>
<evidence type="ECO:0000256" key="10">
    <source>
        <dbReference type="SAM" id="MobiDB-lite"/>
    </source>
</evidence>
<keyword evidence="4" id="KW-0132">Cell division</keyword>
<reference evidence="11" key="1">
    <citation type="submission" date="2021-03" db="EMBL/GenBank/DDBJ databases">
        <title>Draft genome sequence of rust myrtle Austropuccinia psidii MF-1, a brazilian biotype.</title>
        <authorList>
            <person name="Quecine M.C."/>
            <person name="Pachon D.M.R."/>
            <person name="Bonatelli M.L."/>
            <person name="Correr F.H."/>
            <person name="Franceschini L.M."/>
            <person name="Leite T.F."/>
            <person name="Margarido G.R.A."/>
            <person name="Almeida C.A."/>
            <person name="Ferrarezi J.A."/>
            <person name="Labate C.A."/>
        </authorList>
    </citation>
    <scope>NUCLEOTIDE SEQUENCE</scope>
    <source>
        <strain evidence="11">MF-1</strain>
    </source>
</reference>
<evidence type="ECO:0000256" key="7">
    <source>
        <dbReference type="ARBA" id="ARBA00023054"/>
    </source>
</evidence>